<dbReference type="AlphaFoldDB" id="A0A6L2JBI6"/>
<evidence type="ECO:0000256" key="1">
    <source>
        <dbReference type="SAM" id="MobiDB-lite"/>
    </source>
</evidence>
<name>A0A6L2JBI6_TANCI</name>
<evidence type="ECO:0000313" key="2">
    <source>
        <dbReference type="EMBL" id="GEU34110.1"/>
    </source>
</evidence>
<protein>
    <submittedName>
        <fullName evidence="2">Uncharacterized protein</fullName>
    </submittedName>
</protein>
<comment type="caution">
    <text evidence="2">The sequence shown here is derived from an EMBL/GenBank/DDBJ whole genome shotgun (WGS) entry which is preliminary data.</text>
</comment>
<sequence>MENQEQIPSQQEQSFVAAKQVSFNLEVIILNTNNKVALLYPKHNNKDYFKCVSDFIFKCCLRKPFTRSPDMYKEYLGEFWYSATALDNSKVSFSIPTGGIFGEVGVNTFRNGIGAHYLAYSSEYVAPLLNDVVSKEAIKGRSSKEPTGSKTGHSKKRKDSSLAMDSNLSQPSVSTTVDLRMHKEDQQRIGGPTSLEVTSEARANRQLSSGMSAFNLNEPIYTSSFIIHPESALGDDASAVSIAKADLGNSAPSDFVPQQQGINEGTKNTSYDYLFAGKGSNSIDRHVEEEEAFRTIKLEDLAKLVSNVQPSFKDLDSPEDYPVIIIEESCKEENKIHATENVETEDTSVPKSSSPKSSLIQELTNQVLILQPQKNKLELEKNKAEATFLKAQPSFPNVEQLKELLVKSLKTKLLNILSTTDFSSSLPTESKDIPSKLNEFTEEILKDQQWYRSQVSKFSKHNVYSTKAILGVQSVSGKKLHVYGHLEVIAVKRSDQELYKFKEGDFVDLHLNDIKDMLLLVVQHKLFYLDGSVIVDFIIPFCMFKRSLILKRHVKYLELGVESYQKKFNITKPWKTFPEIKFREPYTPSCDPPGIVYEDLNKEKRVLRADKLYKFLDDTLKFVRDEIHHKVLEFRLDYNTEMPKRKWTAIDQKRSGLIIELIDKQLR</sequence>
<feature type="compositionally biased region" description="Polar residues" evidence="1">
    <location>
        <begin position="163"/>
        <end position="177"/>
    </location>
</feature>
<organism evidence="2">
    <name type="scientific">Tanacetum cinerariifolium</name>
    <name type="common">Dalmatian daisy</name>
    <name type="synonym">Chrysanthemum cinerariifolium</name>
    <dbReference type="NCBI Taxonomy" id="118510"/>
    <lineage>
        <taxon>Eukaryota</taxon>
        <taxon>Viridiplantae</taxon>
        <taxon>Streptophyta</taxon>
        <taxon>Embryophyta</taxon>
        <taxon>Tracheophyta</taxon>
        <taxon>Spermatophyta</taxon>
        <taxon>Magnoliopsida</taxon>
        <taxon>eudicotyledons</taxon>
        <taxon>Gunneridae</taxon>
        <taxon>Pentapetalae</taxon>
        <taxon>asterids</taxon>
        <taxon>campanulids</taxon>
        <taxon>Asterales</taxon>
        <taxon>Asteraceae</taxon>
        <taxon>Asteroideae</taxon>
        <taxon>Anthemideae</taxon>
        <taxon>Anthemidinae</taxon>
        <taxon>Tanacetum</taxon>
    </lineage>
</organism>
<gene>
    <name evidence="2" type="ORF">Tci_006088</name>
</gene>
<reference evidence="2" key="1">
    <citation type="journal article" date="2019" name="Sci. Rep.">
        <title>Draft genome of Tanacetum cinerariifolium, the natural source of mosquito coil.</title>
        <authorList>
            <person name="Yamashiro T."/>
            <person name="Shiraishi A."/>
            <person name="Satake H."/>
            <person name="Nakayama K."/>
        </authorList>
    </citation>
    <scope>NUCLEOTIDE SEQUENCE</scope>
</reference>
<accession>A0A6L2JBI6</accession>
<feature type="region of interest" description="Disordered" evidence="1">
    <location>
        <begin position="139"/>
        <end position="178"/>
    </location>
</feature>
<dbReference type="EMBL" id="BKCJ010000539">
    <property type="protein sequence ID" value="GEU34110.1"/>
    <property type="molecule type" value="Genomic_DNA"/>
</dbReference>
<proteinExistence type="predicted"/>